<evidence type="ECO:0000313" key="2">
    <source>
        <dbReference type="Proteomes" id="UP000198282"/>
    </source>
</evidence>
<sequence length="41" mass="4772">MLEFMQKIYKEELVHPNVVGSKGGNEARDFYMKVLRDNGRA</sequence>
<proteinExistence type="predicted"/>
<keyword evidence="2" id="KW-1185">Reference proteome</keyword>
<name>A0A239KKS6_9ACTN</name>
<organism evidence="1 2">
    <name type="scientific">Streptosporangium subroseum</name>
    <dbReference type="NCBI Taxonomy" id="106412"/>
    <lineage>
        <taxon>Bacteria</taxon>
        <taxon>Bacillati</taxon>
        <taxon>Actinomycetota</taxon>
        <taxon>Actinomycetes</taxon>
        <taxon>Streptosporangiales</taxon>
        <taxon>Streptosporangiaceae</taxon>
        <taxon>Streptosporangium</taxon>
    </lineage>
</organism>
<dbReference type="AlphaFoldDB" id="A0A239KKS6"/>
<accession>A0A239KKS6</accession>
<dbReference type="RefSeq" id="WP_275937205.1">
    <property type="nucleotide sequence ID" value="NZ_FZOD01000027.1"/>
</dbReference>
<reference evidence="1 2" key="1">
    <citation type="submission" date="2017-06" db="EMBL/GenBank/DDBJ databases">
        <authorList>
            <person name="Kim H.J."/>
            <person name="Triplett B.A."/>
        </authorList>
    </citation>
    <scope>NUCLEOTIDE SEQUENCE [LARGE SCALE GENOMIC DNA]</scope>
    <source>
        <strain evidence="1 2">CGMCC 4.2132</strain>
    </source>
</reference>
<evidence type="ECO:0000313" key="1">
    <source>
        <dbReference type="EMBL" id="SNT18302.1"/>
    </source>
</evidence>
<dbReference type="EMBL" id="FZOD01000027">
    <property type="protein sequence ID" value="SNT18302.1"/>
    <property type="molecule type" value="Genomic_DNA"/>
</dbReference>
<protein>
    <submittedName>
        <fullName evidence="1">Uncharacterized protein</fullName>
    </submittedName>
</protein>
<gene>
    <name evidence="1" type="ORF">SAMN05216276_102792</name>
</gene>
<dbReference type="Proteomes" id="UP000198282">
    <property type="component" value="Unassembled WGS sequence"/>
</dbReference>